<feature type="signal peptide" evidence="2">
    <location>
        <begin position="1"/>
        <end position="19"/>
    </location>
</feature>
<evidence type="ECO:0000313" key="3">
    <source>
        <dbReference type="EMBL" id="GFH44235.1"/>
    </source>
</evidence>
<comment type="caution">
    <text evidence="3">The sequence shown here is derived from an EMBL/GenBank/DDBJ whole genome shotgun (WGS) entry which is preliminary data.</text>
</comment>
<name>A0AAD3CGK3_9STRA</name>
<evidence type="ECO:0000256" key="2">
    <source>
        <dbReference type="SAM" id="SignalP"/>
    </source>
</evidence>
<dbReference type="EMBL" id="BLLK01000019">
    <property type="protein sequence ID" value="GFH44235.1"/>
    <property type="molecule type" value="Genomic_DNA"/>
</dbReference>
<dbReference type="AlphaFoldDB" id="A0AAD3CGK3"/>
<sequence>MKNSILVSALLASAQTAAAFTSVNSQIKIQKMQRTKLYMGKETMTEDELKAELTTYLSKRKEANADESAKGEVGKVVGGTKGNAILEFVSGAPNKALVIEDVPDIFDYSELAKYGYSYLATPIMNAGGRREMYTLMGLPAPATKERIRTVKKVPKLVIDREGQTDQARYSGLKVTQALDDDEMGRALENAMKKKKAGEELRKKLEEETYELPFADKRNTGPKQTPDWTPERLDEEGRKAGQAMAWARKARAGEFKKDKDEMLNITGVLQAYSILTTVFIAIVFGNSTPKAMQLLGLTMNQGLIEDLQGPAFAMVVASIGSAIFCATQASSKNRSAFVWAVKGYAGGPLAVFQVQPLDNLITRGEAEAEARSNASE</sequence>
<dbReference type="Proteomes" id="UP001054902">
    <property type="component" value="Unassembled WGS sequence"/>
</dbReference>
<reference evidence="3 4" key="1">
    <citation type="journal article" date="2021" name="Sci. Rep.">
        <title>The genome of the diatom Chaetoceros tenuissimus carries an ancient integrated fragment of an extant virus.</title>
        <authorList>
            <person name="Hongo Y."/>
            <person name="Kimura K."/>
            <person name="Takaki Y."/>
            <person name="Yoshida Y."/>
            <person name="Baba S."/>
            <person name="Kobayashi G."/>
            <person name="Nagasaki K."/>
            <person name="Hano T."/>
            <person name="Tomaru Y."/>
        </authorList>
    </citation>
    <scope>NUCLEOTIDE SEQUENCE [LARGE SCALE GENOMIC DNA]</scope>
    <source>
        <strain evidence="3 4">NIES-3715</strain>
    </source>
</reference>
<keyword evidence="1" id="KW-0472">Membrane</keyword>
<keyword evidence="1" id="KW-1133">Transmembrane helix</keyword>
<organism evidence="3 4">
    <name type="scientific">Chaetoceros tenuissimus</name>
    <dbReference type="NCBI Taxonomy" id="426638"/>
    <lineage>
        <taxon>Eukaryota</taxon>
        <taxon>Sar</taxon>
        <taxon>Stramenopiles</taxon>
        <taxon>Ochrophyta</taxon>
        <taxon>Bacillariophyta</taxon>
        <taxon>Coscinodiscophyceae</taxon>
        <taxon>Chaetocerotophycidae</taxon>
        <taxon>Chaetocerotales</taxon>
        <taxon>Chaetocerotaceae</taxon>
        <taxon>Chaetoceros</taxon>
    </lineage>
</organism>
<keyword evidence="2" id="KW-0732">Signal</keyword>
<evidence type="ECO:0000256" key="1">
    <source>
        <dbReference type="SAM" id="Phobius"/>
    </source>
</evidence>
<evidence type="ECO:0000313" key="4">
    <source>
        <dbReference type="Proteomes" id="UP001054902"/>
    </source>
</evidence>
<protein>
    <recommendedName>
        <fullName evidence="5">PS II complex 12 kDa extrinsic protein</fullName>
    </recommendedName>
</protein>
<keyword evidence="4" id="KW-1185">Reference proteome</keyword>
<gene>
    <name evidence="3" type="ORF">CTEN210_00709</name>
</gene>
<accession>A0AAD3CGK3</accession>
<feature type="chain" id="PRO_5041896766" description="PS II complex 12 kDa extrinsic protein" evidence="2">
    <location>
        <begin position="20"/>
        <end position="375"/>
    </location>
</feature>
<proteinExistence type="predicted"/>
<feature type="transmembrane region" description="Helical" evidence="1">
    <location>
        <begin position="261"/>
        <end position="283"/>
    </location>
</feature>
<keyword evidence="1" id="KW-0812">Transmembrane</keyword>
<evidence type="ECO:0008006" key="5">
    <source>
        <dbReference type="Google" id="ProtNLM"/>
    </source>
</evidence>